<dbReference type="Gene3D" id="1.10.3290.10">
    <property type="entry name" value="Fido-like domain"/>
    <property type="match status" value="1"/>
</dbReference>
<keyword evidence="4" id="KW-1185">Reference proteome</keyword>
<protein>
    <recommendedName>
        <fullName evidence="2">Fido domain-containing protein</fullName>
    </recommendedName>
</protein>
<dbReference type="Pfam" id="PF02661">
    <property type="entry name" value="Fic"/>
    <property type="match status" value="1"/>
</dbReference>
<dbReference type="Proteomes" id="UP000189739">
    <property type="component" value="Unassembled WGS sequence"/>
</dbReference>
<evidence type="ECO:0000256" key="1">
    <source>
        <dbReference type="PIRSR" id="PIRSR640198-1"/>
    </source>
</evidence>
<evidence type="ECO:0000313" key="3">
    <source>
        <dbReference type="EMBL" id="OOQ59526.1"/>
    </source>
</evidence>
<dbReference type="AlphaFoldDB" id="A0A1S9PF04"/>
<sequence>MHKWLNLFMGIFDPDRHDNLLGITDLAHLNELEALGILRAQEFILDLDLDLVFDTKLIIDIHKAVFTGLYDWAGKWRSQVTNIGIAPQKVPYAVIEYAEQVNFLKSRSSNQNELIDTLCYVHHRYTQIHPFNNGNGRTARLITDLIANLNGYQNIQLYIREDGKEREGYKAALKAADNFDNSLLKDLISQRLLLL</sequence>
<accession>A0A1S9PF04</accession>
<dbReference type="SUPFAM" id="SSF140931">
    <property type="entry name" value="Fic-like"/>
    <property type="match status" value="1"/>
</dbReference>
<dbReference type="PROSITE" id="PS51459">
    <property type="entry name" value="FIDO"/>
    <property type="match status" value="1"/>
</dbReference>
<dbReference type="OrthoDB" id="9814400at2"/>
<evidence type="ECO:0000259" key="2">
    <source>
        <dbReference type="PROSITE" id="PS51459"/>
    </source>
</evidence>
<feature type="domain" description="Fido" evidence="2">
    <location>
        <begin position="53"/>
        <end position="190"/>
    </location>
</feature>
<gene>
    <name evidence="3" type="ORF">BC343_04950</name>
</gene>
<comment type="caution">
    <text evidence="3">The sequence shown here is derived from an EMBL/GenBank/DDBJ whole genome shotgun (WGS) entry which is preliminary data.</text>
</comment>
<dbReference type="STRING" id="1792845.BC343_04950"/>
<dbReference type="EMBL" id="MBTF01000012">
    <property type="protein sequence ID" value="OOQ59526.1"/>
    <property type="molecule type" value="Genomic_DNA"/>
</dbReference>
<reference evidence="3 4" key="1">
    <citation type="submission" date="2016-07" db="EMBL/GenBank/DDBJ databases">
        <title>Genomic analysis of zinc-resistant bacterium Mucilaginibacter pedocola TBZ30.</title>
        <authorList>
            <person name="Huang J."/>
            <person name="Tang J."/>
        </authorList>
    </citation>
    <scope>NUCLEOTIDE SEQUENCE [LARGE SCALE GENOMIC DNA]</scope>
    <source>
        <strain evidence="3 4">TBZ30</strain>
    </source>
</reference>
<organism evidence="3 4">
    <name type="scientific">Mucilaginibacter pedocola</name>
    <dbReference type="NCBI Taxonomy" id="1792845"/>
    <lineage>
        <taxon>Bacteria</taxon>
        <taxon>Pseudomonadati</taxon>
        <taxon>Bacteroidota</taxon>
        <taxon>Sphingobacteriia</taxon>
        <taxon>Sphingobacteriales</taxon>
        <taxon>Sphingobacteriaceae</taxon>
        <taxon>Mucilaginibacter</taxon>
    </lineage>
</organism>
<dbReference type="PANTHER" id="PTHR13504:SF38">
    <property type="entry name" value="FIDO DOMAIN-CONTAINING PROTEIN"/>
    <property type="match status" value="1"/>
</dbReference>
<dbReference type="InterPro" id="IPR036597">
    <property type="entry name" value="Fido-like_dom_sf"/>
</dbReference>
<evidence type="ECO:0000313" key="4">
    <source>
        <dbReference type="Proteomes" id="UP000189739"/>
    </source>
</evidence>
<dbReference type="InterPro" id="IPR040198">
    <property type="entry name" value="Fido_containing"/>
</dbReference>
<dbReference type="InterPro" id="IPR003812">
    <property type="entry name" value="Fido"/>
</dbReference>
<feature type="active site" evidence="1">
    <location>
        <position position="129"/>
    </location>
</feature>
<dbReference type="PANTHER" id="PTHR13504">
    <property type="entry name" value="FIDO DOMAIN-CONTAINING PROTEIN DDB_G0283145"/>
    <property type="match status" value="1"/>
</dbReference>
<proteinExistence type="predicted"/>
<name>A0A1S9PF04_9SPHI</name>